<feature type="compositionally biased region" description="Basic and acidic residues" evidence="1">
    <location>
        <begin position="507"/>
        <end position="516"/>
    </location>
</feature>
<dbReference type="InterPro" id="IPR003036">
    <property type="entry name" value="Gag_P30"/>
</dbReference>
<dbReference type="Ensembl" id="ENSCSRT00000003696.1">
    <property type="protein sequence ID" value="ENSCSRP00000003569.1"/>
    <property type="gene ID" value="ENSCSRG00000002705.1"/>
</dbReference>
<dbReference type="PANTHER" id="PTHR33166">
    <property type="entry name" value="GAG_P30 DOMAIN-CONTAINING PROTEIN"/>
    <property type="match status" value="1"/>
</dbReference>
<reference evidence="3" key="1">
    <citation type="submission" date="2025-08" db="UniProtKB">
        <authorList>
            <consortium name="Ensembl"/>
        </authorList>
    </citation>
    <scope>IDENTIFICATION</scope>
</reference>
<dbReference type="SUPFAM" id="SSF57756">
    <property type="entry name" value="Retrovirus zinc finger-like domains"/>
    <property type="match status" value="1"/>
</dbReference>
<evidence type="ECO:0000259" key="2">
    <source>
        <dbReference type="Pfam" id="PF02093"/>
    </source>
</evidence>
<dbReference type="InterPro" id="IPR008919">
    <property type="entry name" value="Retrov_capsid_N"/>
</dbReference>
<keyword evidence="4" id="KW-1185">Reference proteome</keyword>
<dbReference type="InterPro" id="IPR010999">
    <property type="entry name" value="Retrovr_matrix"/>
</dbReference>
<dbReference type="Proteomes" id="UP000694403">
    <property type="component" value="Unplaced"/>
</dbReference>
<reference evidence="3" key="2">
    <citation type="submission" date="2025-09" db="UniProtKB">
        <authorList>
            <consortium name="Ensembl"/>
        </authorList>
    </citation>
    <scope>IDENTIFICATION</scope>
</reference>
<dbReference type="AlphaFoldDB" id="A0A8C3RQU9"/>
<evidence type="ECO:0000256" key="1">
    <source>
        <dbReference type="SAM" id="MobiDB-lite"/>
    </source>
</evidence>
<sequence>MGGSQSKPSKDSPLDYMLSKWPLPGVQRGISRKRFLQLCTQGWPALGTDWPEYGSFDIPTYLTPLRLALENQAPGQMDYWFLWDDEAHRRLKKVQIQAPLYPKASAPREADYWENIPPMYCPQPRPPTVAAQNIASLASSSATPKSETKDGPKLTPATKFEDITTPEPTKEATGNGNIPIYSPHHTRKGAFYGEDAVNVLAPLRTIPVPTTNGEVIDHYVHVPFTTADLMNWQSTTPRLRDDPDVVHRRFRAIFQSHDPDWQDVGQLLDCLLSTEEKGRVLRGAREAAETGGDGHAFITLVNPTQWNPNNPTNMRELKKNLDYILTGIKQAGERTLDWSKVHNTVQGKEEHPSDFYERLCKAFCIYTNIDPKAADTQCTVQLIFISQSAPDIKKRLQRLKGAEGKSLEELVSVATRVYHTRENMQETKQVRMLAALVNAGNRNEKQGGWRGPAKWQPKTEKGGAPSRANDMCNYCKQLSHWKRECPNRRTGRQPRRPDWPQQQMAVERTDTVDSEE</sequence>
<dbReference type="GO" id="GO:0019068">
    <property type="term" value="P:virion assembly"/>
    <property type="evidence" value="ECO:0007669"/>
    <property type="project" value="InterPro"/>
</dbReference>
<organism evidence="3 4">
    <name type="scientific">Chelydra serpentina</name>
    <name type="common">Snapping turtle</name>
    <name type="synonym">Testudo serpentina</name>
    <dbReference type="NCBI Taxonomy" id="8475"/>
    <lineage>
        <taxon>Eukaryota</taxon>
        <taxon>Metazoa</taxon>
        <taxon>Chordata</taxon>
        <taxon>Craniata</taxon>
        <taxon>Vertebrata</taxon>
        <taxon>Euteleostomi</taxon>
        <taxon>Archelosauria</taxon>
        <taxon>Testudinata</taxon>
        <taxon>Testudines</taxon>
        <taxon>Cryptodira</taxon>
        <taxon>Durocryptodira</taxon>
        <taxon>Americhelydia</taxon>
        <taxon>Chelydroidea</taxon>
        <taxon>Chelydridae</taxon>
        <taxon>Chelydra</taxon>
    </lineage>
</organism>
<feature type="region of interest" description="Disordered" evidence="1">
    <location>
        <begin position="442"/>
        <end position="466"/>
    </location>
</feature>
<accession>A0A8C3RQU9</accession>
<feature type="domain" description="Core shell protein Gag P30" evidence="2">
    <location>
        <begin position="227"/>
        <end position="419"/>
    </location>
</feature>
<name>A0A8C3RQU9_CHESE</name>
<dbReference type="Gene3D" id="1.10.375.10">
    <property type="entry name" value="Human Immunodeficiency Virus Type 1 Capsid Protein"/>
    <property type="match status" value="1"/>
</dbReference>
<protein>
    <recommendedName>
        <fullName evidence="2">Core shell protein Gag P30 domain-containing protein</fullName>
    </recommendedName>
</protein>
<evidence type="ECO:0000313" key="3">
    <source>
        <dbReference type="Ensembl" id="ENSCSRP00000003569.1"/>
    </source>
</evidence>
<dbReference type="InterPro" id="IPR050462">
    <property type="entry name" value="Retroviral_Gag-Pol_poly"/>
</dbReference>
<dbReference type="SUPFAM" id="SSF47836">
    <property type="entry name" value="Retroviral matrix proteins"/>
    <property type="match status" value="1"/>
</dbReference>
<dbReference type="GO" id="GO:0008270">
    <property type="term" value="F:zinc ion binding"/>
    <property type="evidence" value="ECO:0007669"/>
    <property type="project" value="InterPro"/>
</dbReference>
<dbReference type="InterPro" id="IPR036946">
    <property type="entry name" value="G_retro_matrix_sf"/>
</dbReference>
<dbReference type="Pfam" id="PF02093">
    <property type="entry name" value="Gag_p30"/>
    <property type="match status" value="1"/>
</dbReference>
<proteinExistence type="predicted"/>
<dbReference type="Gene3D" id="1.10.150.180">
    <property type="entry name" value="Gamma-retroviral matrix domain"/>
    <property type="match status" value="1"/>
</dbReference>
<dbReference type="Gene3D" id="4.10.60.10">
    <property type="entry name" value="Zinc finger, CCHC-type"/>
    <property type="match status" value="1"/>
</dbReference>
<feature type="region of interest" description="Disordered" evidence="1">
    <location>
        <begin position="483"/>
        <end position="516"/>
    </location>
</feature>
<dbReference type="SUPFAM" id="SSF47943">
    <property type="entry name" value="Retrovirus capsid protein, N-terminal core domain"/>
    <property type="match status" value="1"/>
</dbReference>
<dbReference type="GO" id="GO:0003676">
    <property type="term" value="F:nucleic acid binding"/>
    <property type="evidence" value="ECO:0007669"/>
    <property type="project" value="InterPro"/>
</dbReference>
<feature type="region of interest" description="Disordered" evidence="1">
    <location>
        <begin position="137"/>
        <end position="178"/>
    </location>
</feature>
<evidence type="ECO:0000313" key="4">
    <source>
        <dbReference type="Proteomes" id="UP000694403"/>
    </source>
</evidence>
<dbReference type="InterPro" id="IPR036875">
    <property type="entry name" value="Znf_CCHC_sf"/>
</dbReference>